<evidence type="ECO:0000313" key="8">
    <source>
        <dbReference type="Proteomes" id="UP000503328"/>
    </source>
</evidence>
<dbReference type="FunFam" id="3.40.50.720:FF:000495">
    <property type="entry name" value="3 hydroxysteroid dehydrogenase, putative"/>
    <property type="match status" value="1"/>
</dbReference>
<evidence type="ECO:0000256" key="3">
    <source>
        <dbReference type="RuleBase" id="RU004475"/>
    </source>
</evidence>
<protein>
    <submittedName>
        <fullName evidence="6">3-beta-hydroxy-delta 5-C27 steroid oxidoreductase-like protein</fullName>
    </submittedName>
</protein>
<reference evidence="7 8" key="1">
    <citation type="submission" date="2019-03" db="EMBL/GenBank/DDBJ databases">
        <authorList>
            <person name="Winters A.D."/>
            <person name="Faisal M."/>
        </authorList>
    </citation>
    <scope>NUCLEOTIDE SEQUENCE [LARGE SCALE GENOMIC DNA]</scope>
    <source>
        <strain evidence="5 8">Alleghany 12-343</strain>
        <strain evidence="6 7">Pine 14-204</strain>
    </source>
</reference>
<dbReference type="Gene3D" id="3.40.50.720">
    <property type="entry name" value="NAD(P)-binding Rossmann-like Domain"/>
    <property type="match status" value="1"/>
</dbReference>
<dbReference type="PANTHER" id="PTHR43245:SF51">
    <property type="entry name" value="SHORT CHAIN DEHYDROGENASE_REDUCTASE FAMILY 42E, MEMBER 2"/>
    <property type="match status" value="1"/>
</dbReference>
<dbReference type="Proteomes" id="UP000501740">
    <property type="component" value="Segment"/>
</dbReference>
<keyword evidence="2 3" id="KW-0560">Oxidoreductase</keyword>
<sequence length="354" mass="39231">MVKYFITGGCGFFGRHMVRCLLRHAPEVTEIVAYDVTVIPAMEFWSPRLKLVRGSVNDAAAVTKAMMGADVVIHAASIVDVWYRVPDEEIYRVNVNGTSTVLSCCVPCGVKVFVNTSSMEVVGPNNRGGPFIRGNEKTPYQIVHEHIYPLSKAKAEQLVSHYTGVSVKGGKTLRTCSLRPTGIYGEECDLLAKFYSDSVAAGNVSYGGSPDGSEHGRVYAGNVAWMHLQASRALMGPKWEQVNGQAFFCYDDSPYLSYDDFNAQLFEDCDFTRVKVPYAVMKPIAVINDIKRKVAAAFGKTWAPILNSYTLSVARTSFTVKTNKAYKAFTYAPLYTWSQSKANTKLWIKSLRKN</sequence>
<dbReference type="Pfam" id="PF01073">
    <property type="entry name" value="3Beta_HSD"/>
    <property type="match status" value="1"/>
</dbReference>
<dbReference type="GO" id="GO:0016616">
    <property type="term" value="F:oxidoreductase activity, acting on the CH-OH group of donors, NAD or NADP as acceptor"/>
    <property type="evidence" value="ECO:0007669"/>
    <property type="project" value="InterPro"/>
</dbReference>
<dbReference type="Proteomes" id="UP000503328">
    <property type="component" value="Segment"/>
</dbReference>
<dbReference type="EMBL" id="MK681855">
    <property type="protein sequence ID" value="QJE49075.1"/>
    <property type="molecule type" value="Genomic_DNA"/>
</dbReference>
<evidence type="ECO:0000256" key="1">
    <source>
        <dbReference type="ARBA" id="ARBA00009219"/>
    </source>
</evidence>
<dbReference type="GO" id="GO:0006694">
    <property type="term" value="P:steroid biosynthetic process"/>
    <property type="evidence" value="ECO:0007669"/>
    <property type="project" value="InterPro"/>
</dbReference>
<dbReference type="EMBL" id="MK681856">
    <property type="protein sequence ID" value="QJE49161.1"/>
    <property type="molecule type" value="Genomic_DNA"/>
</dbReference>
<gene>
    <name evidence="6" type="ORF">LMBV_012</name>
</gene>
<proteinExistence type="inferred from homology"/>
<evidence type="ECO:0000259" key="4">
    <source>
        <dbReference type="Pfam" id="PF01073"/>
    </source>
</evidence>
<dbReference type="InterPro" id="IPR036291">
    <property type="entry name" value="NAD(P)-bd_dom_sf"/>
</dbReference>
<evidence type="ECO:0000313" key="5">
    <source>
        <dbReference type="EMBL" id="QJE49075.1"/>
    </source>
</evidence>
<organism evidence="6 7">
    <name type="scientific">Largemouth bass virus</name>
    <dbReference type="NCBI Taxonomy" id="176656"/>
    <lineage>
        <taxon>Viruses</taxon>
        <taxon>Varidnaviria</taxon>
        <taxon>Bamfordvirae</taxon>
        <taxon>Nucleocytoviricota</taxon>
        <taxon>Megaviricetes</taxon>
        <taxon>Pimascovirales</taxon>
        <taxon>Pimascovirales incertae sedis</taxon>
        <taxon>Iridoviridae</taxon>
        <taxon>Alphairidovirinae</taxon>
        <taxon>Ranavirus</taxon>
        <taxon>Ranavirus micropterus1</taxon>
        <taxon>Santee-Cooper ranavirus</taxon>
    </lineage>
</organism>
<name>A0A9X7TME4_9VIRU</name>
<dbReference type="SUPFAM" id="SSF51735">
    <property type="entry name" value="NAD(P)-binding Rossmann-fold domains"/>
    <property type="match status" value="1"/>
</dbReference>
<feature type="domain" description="3-beta hydroxysteroid dehydrogenase/isomerase" evidence="4">
    <location>
        <begin position="6"/>
        <end position="274"/>
    </location>
</feature>
<evidence type="ECO:0000313" key="7">
    <source>
        <dbReference type="Proteomes" id="UP000501740"/>
    </source>
</evidence>
<dbReference type="InterPro" id="IPR050177">
    <property type="entry name" value="Lipid_A_modif_metabolic_enz"/>
</dbReference>
<evidence type="ECO:0000256" key="2">
    <source>
        <dbReference type="ARBA" id="ARBA00023002"/>
    </source>
</evidence>
<dbReference type="InterPro" id="IPR002225">
    <property type="entry name" value="3Beta_OHSteriod_DH/Estase"/>
</dbReference>
<dbReference type="PANTHER" id="PTHR43245">
    <property type="entry name" value="BIFUNCTIONAL POLYMYXIN RESISTANCE PROTEIN ARNA"/>
    <property type="match status" value="1"/>
</dbReference>
<accession>A0A9X7TME4</accession>
<evidence type="ECO:0000313" key="6">
    <source>
        <dbReference type="EMBL" id="QJE49161.1"/>
    </source>
</evidence>
<comment type="similarity">
    <text evidence="1 3">Belongs to the 3-beta-HSD family.</text>
</comment>